<evidence type="ECO:0000259" key="1">
    <source>
        <dbReference type="Pfam" id="PF13175"/>
    </source>
</evidence>
<dbReference type="RefSeq" id="WP_150093440.1">
    <property type="nucleotide sequence ID" value="NZ_VWSF01000039.1"/>
</dbReference>
<dbReference type="SUPFAM" id="SSF52540">
    <property type="entry name" value="P-loop containing nucleoside triphosphate hydrolases"/>
    <property type="match status" value="1"/>
</dbReference>
<evidence type="ECO:0000313" key="2">
    <source>
        <dbReference type="EMBL" id="KAA5538831.1"/>
    </source>
</evidence>
<dbReference type="Proteomes" id="UP000323426">
    <property type="component" value="Unassembled WGS sequence"/>
</dbReference>
<protein>
    <submittedName>
        <fullName evidence="2">AAA family ATPase</fullName>
    </submittedName>
</protein>
<dbReference type="InterPro" id="IPR041685">
    <property type="entry name" value="AAA_GajA/Old/RecF-like"/>
</dbReference>
<gene>
    <name evidence="2" type="ORF">F0145_25525</name>
</gene>
<accession>A0A5M6CUF7</accession>
<dbReference type="InterPro" id="IPR027417">
    <property type="entry name" value="P-loop_NTPase"/>
</dbReference>
<dbReference type="InterPro" id="IPR051396">
    <property type="entry name" value="Bact_Antivir_Def_Nuclease"/>
</dbReference>
<comment type="caution">
    <text evidence="2">The sequence shown here is derived from an EMBL/GenBank/DDBJ whole genome shotgun (WGS) entry which is preliminary data.</text>
</comment>
<organism evidence="2 3">
    <name type="scientific">Adhaeribacter rhizoryzae</name>
    <dbReference type="NCBI Taxonomy" id="2607907"/>
    <lineage>
        <taxon>Bacteria</taxon>
        <taxon>Pseudomonadati</taxon>
        <taxon>Bacteroidota</taxon>
        <taxon>Cytophagia</taxon>
        <taxon>Cytophagales</taxon>
        <taxon>Hymenobacteraceae</taxon>
        <taxon>Adhaeribacter</taxon>
    </lineage>
</organism>
<reference evidence="2 3" key="1">
    <citation type="submission" date="2019-09" db="EMBL/GenBank/DDBJ databases">
        <title>Genome sequence and assembly of Adhaeribacter sp.</title>
        <authorList>
            <person name="Chhetri G."/>
        </authorList>
    </citation>
    <scope>NUCLEOTIDE SEQUENCE [LARGE SCALE GENOMIC DNA]</scope>
    <source>
        <strain evidence="2 3">DK36</strain>
    </source>
</reference>
<evidence type="ECO:0000313" key="3">
    <source>
        <dbReference type="Proteomes" id="UP000323426"/>
    </source>
</evidence>
<dbReference type="Pfam" id="PF13175">
    <property type="entry name" value="AAA_15"/>
    <property type="match status" value="1"/>
</dbReference>
<name>A0A5M6CUF7_9BACT</name>
<dbReference type="AlphaFoldDB" id="A0A5M6CUF7"/>
<proteinExistence type="predicted"/>
<dbReference type="Gene3D" id="3.40.50.300">
    <property type="entry name" value="P-loop containing nucleotide triphosphate hydrolases"/>
    <property type="match status" value="1"/>
</dbReference>
<dbReference type="EMBL" id="VWSF01000039">
    <property type="protein sequence ID" value="KAA5538831.1"/>
    <property type="molecule type" value="Genomic_DNA"/>
</dbReference>
<sequence length="655" mass="74680">MRIRSIRVENFRAIRFLELKDLPNAIVVAGPNGCGKSSLFDAIRLLKSAYGQYHQNEFQSWFSEFQINIHRIQKEANRFLHNPNKPLYIKAEFEISENERTFLRNNINELVLQMTIAQHQQNHVIYGQTITNPIERRAQVPIIEAFINSLEHCIDNPIHVAQLSMDILGNVDVTPSPIVELIFSTYQPKDIGVIDYHGADRTYVREQVGGINLQIEELKQRNSQHALYNTQNKYQGVKTEMAQSFVRQLLAREAGIPIPKEDDLKLTLDELFSIFFPGKKFLGAIPTADGGLSFPVELENGSKHDINELSSGEKEVLLGYLRLRNNAPRNSIILIDEPELHLNPRLIRGLPRFYQKHLGDALGNQLLLITHSDTLLREAVDEPSYRVYHMHAAYSTPEGSNQLDSVSVSAEVERAVIDLMGDLATYSPRSKVVLLEGEDSEVDENILKELFPGFVERVNLLSVGNKRRVGAIHDILERAAQGGKLDARFYSIVDQDFGGNDLVDSHRRFCWDVYHIENYLLEPRFIQEAMRSLILGKPVPSESEILSSLKKCAEATIDNIVRIKMEQYVNGELVSCISTKFDPKTPLASGFRKVAESSFERMKKALDKLSHDFLLVEEQRIKGELTSALSDDSWRNRFRGRDKLLEFSSQYKSYD</sequence>
<feature type="domain" description="Endonuclease GajA/Old nuclease/RecF-like AAA" evidence="1">
    <location>
        <begin position="1"/>
        <end position="375"/>
    </location>
</feature>
<dbReference type="PANTHER" id="PTHR43581:SF2">
    <property type="entry name" value="EXCINUCLEASE ATPASE SUBUNIT"/>
    <property type="match status" value="1"/>
</dbReference>
<keyword evidence="3" id="KW-1185">Reference proteome</keyword>
<dbReference type="PANTHER" id="PTHR43581">
    <property type="entry name" value="ATP/GTP PHOSPHATASE"/>
    <property type="match status" value="1"/>
</dbReference>